<feature type="transmembrane region" description="Helical" evidence="1">
    <location>
        <begin position="175"/>
        <end position="198"/>
    </location>
</feature>
<organism evidence="2 3">
    <name type="scientific">Allokutzneria oryzae</name>
    <dbReference type="NCBI Taxonomy" id="1378989"/>
    <lineage>
        <taxon>Bacteria</taxon>
        <taxon>Bacillati</taxon>
        <taxon>Actinomycetota</taxon>
        <taxon>Actinomycetes</taxon>
        <taxon>Pseudonocardiales</taxon>
        <taxon>Pseudonocardiaceae</taxon>
        <taxon>Allokutzneria</taxon>
    </lineage>
</organism>
<evidence type="ECO:0000313" key="3">
    <source>
        <dbReference type="Proteomes" id="UP001589693"/>
    </source>
</evidence>
<dbReference type="EMBL" id="JBHLZU010000010">
    <property type="protein sequence ID" value="MFB9905001.1"/>
    <property type="molecule type" value="Genomic_DNA"/>
</dbReference>
<keyword evidence="1" id="KW-1133">Transmembrane helix</keyword>
<comment type="caution">
    <text evidence="2">The sequence shown here is derived from an EMBL/GenBank/DDBJ whole genome shotgun (WGS) entry which is preliminary data.</text>
</comment>
<feature type="transmembrane region" description="Helical" evidence="1">
    <location>
        <begin position="71"/>
        <end position="91"/>
    </location>
</feature>
<evidence type="ECO:0000313" key="2">
    <source>
        <dbReference type="EMBL" id="MFB9905001.1"/>
    </source>
</evidence>
<dbReference type="InterPro" id="IPR009339">
    <property type="entry name" value="DUF998"/>
</dbReference>
<reference evidence="2 3" key="1">
    <citation type="submission" date="2024-09" db="EMBL/GenBank/DDBJ databases">
        <authorList>
            <person name="Sun Q."/>
            <person name="Mori K."/>
        </authorList>
    </citation>
    <scope>NUCLEOTIDE SEQUENCE [LARGE SCALE GENOMIC DNA]</scope>
    <source>
        <strain evidence="2 3">TBRC 7907</strain>
    </source>
</reference>
<dbReference type="Proteomes" id="UP001589693">
    <property type="component" value="Unassembled WGS sequence"/>
</dbReference>
<accession>A0ABV5ZVS9</accession>
<proteinExistence type="predicted"/>
<keyword evidence="1" id="KW-0472">Membrane</keyword>
<gene>
    <name evidence="2" type="ORF">ACFFQA_13760</name>
</gene>
<feature type="transmembrane region" description="Helical" evidence="1">
    <location>
        <begin position="26"/>
        <end position="51"/>
    </location>
</feature>
<keyword evidence="3" id="KW-1185">Reference proteome</keyword>
<feature type="transmembrane region" description="Helical" evidence="1">
    <location>
        <begin position="210"/>
        <end position="229"/>
    </location>
</feature>
<evidence type="ECO:0000256" key="1">
    <source>
        <dbReference type="SAM" id="Phobius"/>
    </source>
</evidence>
<dbReference type="Pfam" id="PF06197">
    <property type="entry name" value="DUF998"/>
    <property type="match status" value="1"/>
</dbReference>
<dbReference type="RefSeq" id="WP_377852234.1">
    <property type="nucleotide sequence ID" value="NZ_JBHLZU010000010.1"/>
</dbReference>
<feature type="transmembrane region" description="Helical" evidence="1">
    <location>
        <begin position="134"/>
        <end position="154"/>
    </location>
</feature>
<keyword evidence="1" id="KW-0812">Transmembrane</keyword>
<feature type="transmembrane region" description="Helical" evidence="1">
    <location>
        <begin position="103"/>
        <end position="122"/>
    </location>
</feature>
<sequence length="239" mass="24714">MLTPDLRPAVTSEAAVANSAVAARRLAVGGIVAALAALAIIAVLDLVPSIGMINPIRRTISEHALGPNRPVFDLALVLLAGGSLAILAALVRGGLLRVRSAGAVLLGLWSLGLTVVVLFPKHNWAVGPSLSGDIHRVGSLVAFLSLPVAVLLIARRWLRDERWGGHARRTRALGVLAVLSFAPVVYVLVHAAVVGGSWWQVLPLGAIERVLALCEVIAVLGVGGWAVAASRPSGPVTTT</sequence>
<protein>
    <submittedName>
        <fullName evidence="2">DUF998 domain-containing protein</fullName>
    </submittedName>
</protein>
<name>A0ABV5ZVS9_9PSEU</name>